<protein>
    <submittedName>
        <fullName evidence="3">Uncharacterized protein</fullName>
    </submittedName>
</protein>
<feature type="compositionally biased region" description="Polar residues" evidence="1">
    <location>
        <begin position="495"/>
        <end position="511"/>
    </location>
</feature>
<dbReference type="InterPro" id="IPR045782">
    <property type="entry name" value="TrbL_3"/>
</dbReference>
<feature type="transmembrane region" description="Helical" evidence="2">
    <location>
        <begin position="330"/>
        <end position="350"/>
    </location>
</feature>
<feature type="transmembrane region" description="Helical" evidence="2">
    <location>
        <begin position="267"/>
        <end position="287"/>
    </location>
</feature>
<evidence type="ECO:0000313" key="3">
    <source>
        <dbReference type="EMBL" id="MBB4679464.1"/>
    </source>
</evidence>
<dbReference type="RefSeq" id="WP_185005213.1">
    <property type="nucleotide sequence ID" value="NZ_BAAAUI010000001.1"/>
</dbReference>
<keyword evidence="2" id="KW-0812">Transmembrane</keyword>
<comment type="caution">
    <text evidence="3">The sequence shown here is derived from an EMBL/GenBank/DDBJ whole genome shotgun (WGS) entry which is preliminary data.</text>
</comment>
<evidence type="ECO:0000313" key="4">
    <source>
        <dbReference type="Proteomes" id="UP000533598"/>
    </source>
</evidence>
<evidence type="ECO:0000256" key="2">
    <source>
        <dbReference type="SAM" id="Phobius"/>
    </source>
</evidence>
<feature type="region of interest" description="Disordered" evidence="1">
    <location>
        <begin position="570"/>
        <end position="642"/>
    </location>
</feature>
<evidence type="ECO:0000256" key="1">
    <source>
        <dbReference type="SAM" id="MobiDB-lite"/>
    </source>
</evidence>
<name>A0A7W7FXY1_9PSEU</name>
<feature type="compositionally biased region" description="Polar residues" evidence="1">
    <location>
        <begin position="523"/>
        <end position="534"/>
    </location>
</feature>
<dbReference type="EMBL" id="JACHMH010000001">
    <property type="protein sequence ID" value="MBB4679464.1"/>
    <property type="molecule type" value="Genomic_DNA"/>
</dbReference>
<feature type="region of interest" description="Disordered" evidence="1">
    <location>
        <begin position="56"/>
        <end position="88"/>
    </location>
</feature>
<reference evidence="3 4" key="1">
    <citation type="submission" date="2020-08" db="EMBL/GenBank/DDBJ databases">
        <title>Sequencing the genomes of 1000 actinobacteria strains.</title>
        <authorList>
            <person name="Klenk H.-P."/>
        </authorList>
    </citation>
    <scope>NUCLEOTIDE SEQUENCE [LARGE SCALE GENOMIC DNA]</scope>
    <source>
        <strain evidence="3 4">DSM 44230</strain>
    </source>
</reference>
<keyword evidence="2" id="KW-1133">Transmembrane helix</keyword>
<dbReference type="Pfam" id="PF19590">
    <property type="entry name" value="TrbL_3"/>
    <property type="match status" value="1"/>
</dbReference>
<feature type="compositionally biased region" description="Low complexity" evidence="1">
    <location>
        <begin position="76"/>
        <end position="88"/>
    </location>
</feature>
<feature type="transmembrane region" description="Helical" evidence="2">
    <location>
        <begin position="192"/>
        <end position="218"/>
    </location>
</feature>
<gene>
    <name evidence="3" type="ORF">HNR67_005582</name>
</gene>
<accession>A0A7W7FXY1</accession>
<feature type="transmembrane region" description="Helical" evidence="2">
    <location>
        <begin position="299"/>
        <end position="318"/>
    </location>
</feature>
<keyword evidence="4" id="KW-1185">Reference proteome</keyword>
<feature type="transmembrane region" description="Helical" evidence="2">
    <location>
        <begin position="238"/>
        <end position="262"/>
    </location>
</feature>
<feature type="region of interest" description="Disordered" evidence="1">
    <location>
        <begin position="495"/>
        <end position="552"/>
    </location>
</feature>
<feature type="transmembrane region" description="Helical" evidence="2">
    <location>
        <begin position="149"/>
        <end position="171"/>
    </location>
</feature>
<keyword evidence="2" id="KW-0472">Membrane</keyword>
<feature type="compositionally biased region" description="Pro residues" evidence="1">
    <location>
        <begin position="585"/>
        <end position="594"/>
    </location>
</feature>
<feature type="compositionally biased region" description="Pro residues" evidence="1">
    <location>
        <begin position="61"/>
        <end position="75"/>
    </location>
</feature>
<organism evidence="3 4">
    <name type="scientific">Crossiella cryophila</name>
    <dbReference type="NCBI Taxonomy" id="43355"/>
    <lineage>
        <taxon>Bacteria</taxon>
        <taxon>Bacillati</taxon>
        <taxon>Actinomycetota</taxon>
        <taxon>Actinomycetes</taxon>
        <taxon>Pseudonocardiales</taxon>
        <taxon>Pseudonocardiaceae</taxon>
        <taxon>Crossiella</taxon>
    </lineage>
</organism>
<proteinExistence type="predicted"/>
<feature type="region of interest" description="Disordered" evidence="1">
    <location>
        <begin position="471"/>
        <end position="490"/>
    </location>
</feature>
<sequence length="642" mass="66579">MPTTPALATERRRTLRTHWLLPTAGLLAALTGLILALLLAGAGGRTAQAEPVEPTQVPILPTAPPPSSSSTPPAPTTTSPTTTPVPAGPSILDGFSGVGMVDVAGMAITEWVRGLVRTGLQTVLKLLGDTVLSTPEMAEMPRIAELWDWARHIANALYVLLATASGLILMAHESLQTRYAIKELLPRLVIGFLTSNLSLTIVGQAIVMANALSAAILGEGTGPANLVGQLNTNIVTQVQTAGIFLLLLASVLIVLIVILLLIWIVRIALTAVLVIAAPLALSAHALPHTEGMARLWWKAMIALLAVQIAQALVLVLALRSFFATADPTPGWIGIGTGALTFLVFLVLFYIEIKIPFWAFQQVWAGRGGMLTSLVKYAIAAKTLGMLGLGKGSRGAAARGAGKVGRAAGGVAGGVRRGAAPVVAAAVPAGQLAPQFVAKPTPAKAQRRLAEAQARIRSAGERARAQAIRSYTAPKATASPPPPTGRISQPVARIGSTPTRISTTPARLSTTPIPGAVQPARISTPPTATVRTPRSSAVVPPRISAVPPNTARTPVPSIPVSAAANPAAYTPARISATPPRISHTPAPRPTPPPDPAAYTPARISAEPARISTSTPSAHVQPADGAEPGRRRIRRRANPSNPKE</sequence>
<dbReference type="Proteomes" id="UP000533598">
    <property type="component" value="Unassembled WGS sequence"/>
</dbReference>
<dbReference type="AlphaFoldDB" id="A0A7W7FXY1"/>